<protein>
    <submittedName>
        <fullName evidence="2">Uncharacterized protein</fullName>
    </submittedName>
</protein>
<dbReference type="AlphaFoldDB" id="A0A016UYT0"/>
<proteinExistence type="predicted"/>
<feature type="region of interest" description="Disordered" evidence="1">
    <location>
        <begin position="81"/>
        <end position="133"/>
    </location>
</feature>
<dbReference type="Proteomes" id="UP000024635">
    <property type="component" value="Unassembled WGS sequence"/>
</dbReference>
<name>A0A016UYT0_9BILA</name>
<accession>A0A016UYT0</accession>
<evidence type="ECO:0000256" key="1">
    <source>
        <dbReference type="SAM" id="MobiDB-lite"/>
    </source>
</evidence>
<comment type="caution">
    <text evidence="2">The sequence shown here is derived from an EMBL/GenBank/DDBJ whole genome shotgun (WGS) entry which is preliminary data.</text>
</comment>
<reference evidence="3" key="1">
    <citation type="journal article" date="2015" name="Nat. Genet.">
        <title>The genome and transcriptome of the zoonotic hookworm Ancylostoma ceylanicum identify infection-specific gene families.</title>
        <authorList>
            <person name="Schwarz E.M."/>
            <person name="Hu Y."/>
            <person name="Antoshechkin I."/>
            <person name="Miller M.M."/>
            <person name="Sternberg P.W."/>
            <person name="Aroian R.V."/>
        </authorList>
    </citation>
    <scope>NUCLEOTIDE SEQUENCE</scope>
    <source>
        <strain evidence="3">HY135</strain>
    </source>
</reference>
<gene>
    <name evidence="2" type="primary">Acey_s0022.g489</name>
    <name evidence="2" type="ORF">Y032_0022g489</name>
</gene>
<evidence type="ECO:0000313" key="2">
    <source>
        <dbReference type="EMBL" id="EYC20171.1"/>
    </source>
</evidence>
<evidence type="ECO:0000313" key="3">
    <source>
        <dbReference type="Proteomes" id="UP000024635"/>
    </source>
</evidence>
<sequence>MDPSPFYGLVFWCFPHPSISGHRMFSQLLGQGGPASMGFPHGLVKEDSKSGVFTTASQGGLVAWRFPQSLAEEDLYGDVCTTDGPGQSRRTRRTRRTAVADASERVAAAGPPWRTRTSALQPPGYRGGRERTRRSAWSPLHGIALCE</sequence>
<feature type="compositionally biased region" description="Low complexity" evidence="1">
    <location>
        <begin position="97"/>
        <end position="109"/>
    </location>
</feature>
<keyword evidence="3" id="KW-1185">Reference proteome</keyword>
<organism evidence="2 3">
    <name type="scientific">Ancylostoma ceylanicum</name>
    <dbReference type="NCBI Taxonomy" id="53326"/>
    <lineage>
        <taxon>Eukaryota</taxon>
        <taxon>Metazoa</taxon>
        <taxon>Ecdysozoa</taxon>
        <taxon>Nematoda</taxon>
        <taxon>Chromadorea</taxon>
        <taxon>Rhabditida</taxon>
        <taxon>Rhabditina</taxon>
        <taxon>Rhabditomorpha</taxon>
        <taxon>Strongyloidea</taxon>
        <taxon>Ancylostomatidae</taxon>
        <taxon>Ancylostomatinae</taxon>
        <taxon>Ancylostoma</taxon>
    </lineage>
</organism>
<dbReference type="EMBL" id="JARK01001358">
    <property type="protein sequence ID" value="EYC20171.1"/>
    <property type="molecule type" value="Genomic_DNA"/>
</dbReference>